<accession>A0A8S1MP46</accession>
<keyword evidence="1" id="KW-1133">Transmembrane helix</keyword>
<dbReference type="EMBL" id="CAJJDM010000070">
    <property type="protein sequence ID" value="CAD8082000.1"/>
    <property type="molecule type" value="Genomic_DNA"/>
</dbReference>
<name>A0A8S1MP46_PARPR</name>
<evidence type="ECO:0008006" key="4">
    <source>
        <dbReference type="Google" id="ProtNLM"/>
    </source>
</evidence>
<keyword evidence="1" id="KW-0812">Transmembrane</keyword>
<dbReference type="AlphaFoldDB" id="A0A8S1MP46"/>
<keyword evidence="3" id="KW-1185">Reference proteome</keyword>
<organism evidence="2 3">
    <name type="scientific">Paramecium primaurelia</name>
    <dbReference type="NCBI Taxonomy" id="5886"/>
    <lineage>
        <taxon>Eukaryota</taxon>
        <taxon>Sar</taxon>
        <taxon>Alveolata</taxon>
        <taxon>Ciliophora</taxon>
        <taxon>Intramacronucleata</taxon>
        <taxon>Oligohymenophorea</taxon>
        <taxon>Peniculida</taxon>
        <taxon>Parameciidae</taxon>
        <taxon>Paramecium</taxon>
    </lineage>
</organism>
<comment type="caution">
    <text evidence="2">The sequence shown here is derived from an EMBL/GenBank/DDBJ whole genome shotgun (WGS) entry which is preliminary data.</text>
</comment>
<evidence type="ECO:0000313" key="3">
    <source>
        <dbReference type="Proteomes" id="UP000688137"/>
    </source>
</evidence>
<evidence type="ECO:0000256" key="1">
    <source>
        <dbReference type="SAM" id="Phobius"/>
    </source>
</evidence>
<proteinExistence type="predicted"/>
<feature type="transmembrane region" description="Helical" evidence="1">
    <location>
        <begin position="29"/>
        <end position="51"/>
    </location>
</feature>
<gene>
    <name evidence="2" type="ORF">PPRIM_AZ9-3.1.T0670010</name>
</gene>
<protein>
    <recommendedName>
        <fullName evidence="4">Transmembrane protein</fullName>
    </recommendedName>
</protein>
<sequence length="97" mass="11394">MQQNEQLQIVICDDEKITVSPIIKVNINFIKLLIMIQICFHFLMINQFYIIQDKVASNKAFSFMPKKFKVLQFSNSSGHRKKQLAKIRNFGQTQQTN</sequence>
<reference evidence="2" key="1">
    <citation type="submission" date="2021-01" db="EMBL/GenBank/DDBJ databases">
        <authorList>
            <consortium name="Genoscope - CEA"/>
            <person name="William W."/>
        </authorList>
    </citation>
    <scope>NUCLEOTIDE SEQUENCE</scope>
</reference>
<keyword evidence="1" id="KW-0472">Membrane</keyword>
<dbReference type="Proteomes" id="UP000688137">
    <property type="component" value="Unassembled WGS sequence"/>
</dbReference>
<evidence type="ECO:0000313" key="2">
    <source>
        <dbReference type="EMBL" id="CAD8082000.1"/>
    </source>
</evidence>